<organism evidence="7 8">
    <name type="scientific">Iodidimonas nitroreducens</name>
    <dbReference type="NCBI Taxonomy" id="1236968"/>
    <lineage>
        <taxon>Bacteria</taxon>
        <taxon>Pseudomonadati</taxon>
        <taxon>Pseudomonadota</taxon>
        <taxon>Alphaproteobacteria</taxon>
        <taxon>Iodidimonadales</taxon>
        <taxon>Iodidimonadaceae</taxon>
        <taxon>Iodidimonas</taxon>
    </lineage>
</organism>
<dbReference type="EMBL" id="BKCN01000007">
    <property type="protein sequence ID" value="GER04022.1"/>
    <property type="molecule type" value="Genomic_DNA"/>
</dbReference>
<dbReference type="PANTHER" id="PTHR30627">
    <property type="entry name" value="PEPTIDOGLYCAN D,D-TRANSPEPTIDASE"/>
    <property type="match status" value="1"/>
</dbReference>
<evidence type="ECO:0000313" key="7">
    <source>
        <dbReference type="EMBL" id="GER04022.1"/>
    </source>
</evidence>
<accession>A0A5A7N6S7</accession>
<name>A0A5A7N6S7_9PROT</name>
<dbReference type="Pfam" id="PF00905">
    <property type="entry name" value="Transpeptidase"/>
    <property type="match status" value="1"/>
</dbReference>
<dbReference type="InterPro" id="IPR050515">
    <property type="entry name" value="Beta-lactam/transpept"/>
</dbReference>
<dbReference type="SUPFAM" id="SSF56519">
    <property type="entry name" value="Penicillin binding protein dimerisation domain"/>
    <property type="match status" value="1"/>
</dbReference>
<sequence length="427" mass="46452">MMSLRVSLDGARATAIEKARQRLVVVAVMFGVVFSVMALRIVDLGLFQAVSETRYAAQSFLTPTALRADIVDRHGVVLATNLKTASLYADPMRILEPEQVAAKLSRLFPDLVEAQLLQKLQGNGRFVWLKRKLTPKQMWQVNALGLPGLAFQEEEERIYPQGRLAAHVLGFTDPDGRGLAGVEHYFDARLSDMDKVDEPLALSVDVRVQHALMDEVQRSVDRFSAIGGAGLVMDVRSGELLAMASVPDFDPNEPAASPEQAFFNRASQGVYELGSTFKAFTLAMALEAGTATIASHYDASEPIKVSRFTIRDDHPQNRVLSLPEIFVHSSNIGAAKMAMEVGTEAQQDFLSRLGLLRPASLELAEVGHPLVPDRWRDIATMTIAYGHGIAVSPVQLASGLSAMVNGGDLHPATLLVKSADQKAKADR</sequence>
<protein>
    <recommendedName>
        <fullName evidence="9">Penicillin-binding protein 2</fullName>
    </recommendedName>
</protein>
<keyword evidence="8" id="KW-1185">Reference proteome</keyword>
<dbReference type="GO" id="GO:0008658">
    <property type="term" value="F:penicillin binding"/>
    <property type="evidence" value="ECO:0007669"/>
    <property type="project" value="InterPro"/>
</dbReference>
<comment type="subcellular location">
    <subcellularLocation>
        <location evidence="1">Membrane</location>
    </subcellularLocation>
</comment>
<dbReference type="InterPro" id="IPR005311">
    <property type="entry name" value="PBP_dimer"/>
</dbReference>
<dbReference type="AlphaFoldDB" id="A0A5A7N6S7"/>
<dbReference type="GO" id="GO:0004180">
    <property type="term" value="F:carboxypeptidase activity"/>
    <property type="evidence" value="ECO:0007669"/>
    <property type="project" value="UniProtKB-KW"/>
</dbReference>
<dbReference type="Gene3D" id="3.90.1310.10">
    <property type="entry name" value="Penicillin-binding protein 2a (Domain 2)"/>
    <property type="match status" value="1"/>
</dbReference>
<dbReference type="InterPro" id="IPR036138">
    <property type="entry name" value="PBP_dimer_sf"/>
</dbReference>
<evidence type="ECO:0000256" key="1">
    <source>
        <dbReference type="ARBA" id="ARBA00004370"/>
    </source>
</evidence>
<evidence type="ECO:0000259" key="5">
    <source>
        <dbReference type="Pfam" id="PF00905"/>
    </source>
</evidence>
<dbReference type="RefSeq" id="WP_150007025.1">
    <property type="nucleotide sequence ID" value="NZ_BKCN01000007.1"/>
</dbReference>
<keyword evidence="4" id="KW-0812">Transmembrane</keyword>
<evidence type="ECO:0000256" key="4">
    <source>
        <dbReference type="SAM" id="Phobius"/>
    </source>
</evidence>
<keyword evidence="2" id="KW-0378">Hydrolase</keyword>
<keyword evidence="4" id="KW-1133">Transmembrane helix</keyword>
<dbReference type="Pfam" id="PF03717">
    <property type="entry name" value="PBP_dimer"/>
    <property type="match status" value="1"/>
</dbReference>
<dbReference type="SUPFAM" id="SSF56601">
    <property type="entry name" value="beta-lactamase/transpeptidase-like"/>
    <property type="match status" value="1"/>
</dbReference>
<dbReference type="GO" id="GO:0071555">
    <property type="term" value="P:cell wall organization"/>
    <property type="evidence" value="ECO:0007669"/>
    <property type="project" value="TreeGrafter"/>
</dbReference>
<dbReference type="Gene3D" id="3.40.710.10">
    <property type="entry name" value="DD-peptidase/beta-lactamase superfamily"/>
    <property type="match status" value="1"/>
</dbReference>
<dbReference type="Gene3D" id="3.30.450.330">
    <property type="match status" value="1"/>
</dbReference>
<keyword evidence="2" id="KW-0121">Carboxypeptidase</keyword>
<feature type="domain" description="Penicillin-binding protein dimerisation" evidence="6">
    <location>
        <begin position="64"/>
        <end position="174"/>
    </location>
</feature>
<dbReference type="InterPro" id="IPR001460">
    <property type="entry name" value="PCN-bd_Tpept"/>
</dbReference>
<feature type="domain" description="Penicillin-binding protein transpeptidase" evidence="5">
    <location>
        <begin position="229"/>
        <end position="418"/>
    </location>
</feature>
<comment type="caution">
    <text evidence="7">The sequence shown here is derived from an EMBL/GenBank/DDBJ whole genome shotgun (WGS) entry which is preliminary data.</text>
</comment>
<keyword evidence="2" id="KW-0645">Protease</keyword>
<evidence type="ECO:0000313" key="8">
    <source>
        <dbReference type="Proteomes" id="UP000324996"/>
    </source>
</evidence>
<evidence type="ECO:0000256" key="2">
    <source>
        <dbReference type="ARBA" id="ARBA00022645"/>
    </source>
</evidence>
<evidence type="ECO:0000256" key="3">
    <source>
        <dbReference type="ARBA" id="ARBA00023136"/>
    </source>
</evidence>
<dbReference type="Proteomes" id="UP000324996">
    <property type="component" value="Unassembled WGS sequence"/>
</dbReference>
<reference evidence="7 8" key="1">
    <citation type="submission" date="2019-09" db="EMBL/GenBank/DDBJ databases">
        <title>NBRP : Genome information of microbial organism related human and environment.</title>
        <authorList>
            <person name="Hattori M."/>
            <person name="Oshima K."/>
            <person name="Inaba H."/>
            <person name="Suda W."/>
            <person name="Sakamoto M."/>
            <person name="Iino T."/>
            <person name="Kitahara M."/>
            <person name="Oshida Y."/>
            <person name="Iida T."/>
            <person name="Kudo T."/>
            <person name="Itoh T."/>
            <person name="Ohkuma M."/>
        </authorList>
    </citation>
    <scope>NUCLEOTIDE SEQUENCE [LARGE SCALE GENOMIC DNA]</scope>
    <source>
        <strain evidence="7 8">Q-1</strain>
    </source>
</reference>
<dbReference type="PANTHER" id="PTHR30627:SF1">
    <property type="entry name" value="PEPTIDOGLYCAN D,D-TRANSPEPTIDASE FTSI"/>
    <property type="match status" value="1"/>
</dbReference>
<dbReference type="InterPro" id="IPR012338">
    <property type="entry name" value="Beta-lactam/transpept-like"/>
</dbReference>
<feature type="transmembrane region" description="Helical" evidence="4">
    <location>
        <begin position="21"/>
        <end position="42"/>
    </location>
</feature>
<evidence type="ECO:0008006" key="9">
    <source>
        <dbReference type="Google" id="ProtNLM"/>
    </source>
</evidence>
<keyword evidence="3 4" id="KW-0472">Membrane</keyword>
<dbReference type="GO" id="GO:0005886">
    <property type="term" value="C:plasma membrane"/>
    <property type="evidence" value="ECO:0007669"/>
    <property type="project" value="TreeGrafter"/>
</dbReference>
<gene>
    <name evidence="7" type="ORF">JCM17846_17040</name>
</gene>
<evidence type="ECO:0000259" key="6">
    <source>
        <dbReference type="Pfam" id="PF03717"/>
    </source>
</evidence>
<proteinExistence type="predicted"/>